<keyword evidence="3" id="KW-1185">Reference proteome</keyword>
<evidence type="ECO:0000313" key="2">
    <source>
        <dbReference type="EMBL" id="KAA0199302.1"/>
    </source>
</evidence>
<evidence type="ECO:0000256" key="1">
    <source>
        <dbReference type="SAM" id="MobiDB-lite"/>
    </source>
</evidence>
<feature type="region of interest" description="Disordered" evidence="1">
    <location>
        <begin position="50"/>
        <end position="81"/>
    </location>
</feature>
<sequence>MYNHPWPPVSAYRMQHVVPNTQGPEHFGPPALCFLVPSPFGFGPPMRPYQVHPNQRTQRVAHPSLIQSPSSSEATRSDSAIPSSYDSRILDLWNSWLADTKPQMLARRQKMRQTEPSLPKIRARFLRWKELIEILRSEQSSACGSNNSVLETELTQLQRECSAPNLVDYTRRKVQQIAKKRRYKIRCRRRQQKSNDDDSAIVLRTSTLSVLERVRSCSFPEHDSSQQ</sequence>
<gene>
    <name evidence="2" type="ORF">FBUS_09232</name>
</gene>
<protein>
    <submittedName>
        <fullName evidence="2">Uncharacterized protein</fullName>
    </submittedName>
</protein>
<evidence type="ECO:0000313" key="3">
    <source>
        <dbReference type="Proteomes" id="UP000728185"/>
    </source>
</evidence>
<dbReference type="EMBL" id="LUCM01001200">
    <property type="protein sequence ID" value="KAA0199302.1"/>
    <property type="molecule type" value="Genomic_DNA"/>
</dbReference>
<name>A0A8E0S1P6_9TREM</name>
<proteinExistence type="predicted"/>
<organism evidence="2 3">
    <name type="scientific">Fasciolopsis buskii</name>
    <dbReference type="NCBI Taxonomy" id="27845"/>
    <lineage>
        <taxon>Eukaryota</taxon>
        <taxon>Metazoa</taxon>
        <taxon>Spiralia</taxon>
        <taxon>Lophotrochozoa</taxon>
        <taxon>Platyhelminthes</taxon>
        <taxon>Trematoda</taxon>
        <taxon>Digenea</taxon>
        <taxon>Plagiorchiida</taxon>
        <taxon>Echinostomata</taxon>
        <taxon>Echinostomatoidea</taxon>
        <taxon>Fasciolidae</taxon>
        <taxon>Fasciolopsis</taxon>
    </lineage>
</organism>
<comment type="caution">
    <text evidence="2">The sequence shown here is derived from an EMBL/GenBank/DDBJ whole genome shotgun (WGS) entry which is preliminary data.</text>
</comment>
<accession>A0A8E0S1P6</accession>
<dbReference type="Proteomes" id="UP000728185">
    <property type="component" value="Unassembled WGS sequence"/>
</dbReference>
<dbReference type="AlphaFoldDB" id="A0A8E0S1P6"/>
<dbReference type="OrthoDB" id="10571538at2759"/>
<feature type="compositionally biased region" description="Polar residues" evidence="1">
    <location>
        <begin position="65"/>
        <end position="81"/>
    </location>
</feature>
<reference evidence="2" key="1">
    <citation type="submission" date="2019-05" db="EMBL/GenBank/DDBJ databases">
        <title>Annotation for the trematode Fasciolopsis buski.</title>
        <authorList>
            <person name="Choi Y.-J."/>
        </authorList>
    </citation>
    <scope>NUCLEOTIDE SEQUENCE</scope>
    <source>
        <strain evidence="2">HT</strain>
        <tissue evidence="2">Whole worm</tissue>
    </source>
</reference>